<dbReference type="Pfam" id="PF08389">
    <property type="entry name" value="Xpo1"/>
    <property type="match status" value="1"/>
</dbReference>
<proteinExistence type="inferred from homology"/>
<dbReference type="PANTHER" id="PTHR12363">
    <property type="entry name" value="TRANSPORTIN 3 AND IMPORTIN 13"/>
    <property type="match status" value="1"/>
</dbReference>
<dbReference type="GO" id="GO:0006606">
    <property type="term" value="P:protein import into nucleus"/>
    <property type="evidence" value="ECO:0007669"/>
    <property type="project" value="TreeGrafter"/>
</dbReference>
<sequence length="1018" mass="109725">MSTTAQLLQALQALYHGDPAVKDQANKWLEAFQQSTEAWQVTNDILHNETAGMEAHYFAAQTLRTKVQRDFEELPASAAPALRDSLLNLLVKHCQGNAAVRTQLCLAVAALAAHLPAVQWGPTGVVGWLAQRLGGEPQTVSLPCMLELLTVLPQEASSYQPAVRPERRRQVVDEMMAYAPQALQILASCLAAPLSRAREQALDAFTSWLKLTGGTGLNGAMLMQSPLVRAALEGLRSSDTFFAAVDAVIELIYCTSHRGRPKDDMAPLVQLIVPEVMALKPRFHVCLQQAIAERNGSSGAPEGDHDDSEEDAKGMARLFAEVGEAYTGLIAEGGPQVSAPVEALLDVASHPEDSICSMSFNFWHRLSRALTIGLHPEPLESEEGPVSDAERERRAALFTPTLERLVALIRGRVRFSEQFDSWHRDERQDFKRARVQVGDTLMDCAAVLGGGRMLQLLVEPLLELSKQVTSGAAFDWRTAEAALYCIRAVHRCAPLPGDALMTSLFASLPMLPTVPQLQYTVALTIGAYADWLADTARRSDEGRTLLSQLLTMLIRALSEPEASSASALSIRRLCDGCAPLLASQPGSVEALMALYRQAQGSGDVGQNEYNLDLDEDDVQQLIEGVALVASALPDGQRQACVQQMLDIVVQPMQGLLQAAAQGGSAPGTPTAGGGPAAPAARDAQLALVLPLMERVTTIFRAVKDPADVAEALVRLWPWIEAALDRFAGEPPAIERLCRAPRYAVRSAGKAAAGAVPLLVASLPQRFEASGQPCFLYVASELIKTFGDEPARDLELGGMFGRMMGSACAMLRTLRDIGERPDIADDTFLLAGRALSYAPRLLITSQLLPVLLDSALAGLLVQHREACCSILAFVVRLLEPATHRSCGPEAVDTLQGALAPRAPLLVRLLLAGVAGALPTSRLAELTDVLYALLKVTNTNGLQWVGEALAALPEEAATSADKQRYMNAAQQVVAEGMGVNDERVLQQAQDELSELLRRNRRSCAAAQRALLPPELHYIVR</sequence>
<keyword evidence="4" id="KW-0539">Nucleus</keyword>
<dbReference type="STRING" id="554055.A0A2P6VDY7"/>
<dbReference type="GO" id="GO:0005737">
    <property type="term" value="C:cytoplasm"/>
    <property type="evidence" value="ECO:0007669"/>
    <property type="project" value="TreeGrafter"/>
</dbReference>
<keyword evidence="3" id="KW-0813">Transport</keyword>
<dbReference type="Pfam" id="PF24138">
    <property type="entry name" value="TPR_TNPO3_IPO13_2nd"/>
    <property type="match status" value="1"/>
</dbReference>
<dbReference type="InterPro" id="IPR011989">
    <property type="entry name" value="ARM-like"/>
</dbReference>
<accession>A0A2P6VDY7</accession>
<dbReference type="GO" id="GO:0005634">
    <property type="term" value="C:nucleus"/>
    <property type="evidence" value="ECO:0007669"/>
    <property type="project" value="UniProtKB-SubCell"/>
</dbReference>
<dbReference type="Gene3D" id="1.25.10.10">
    <property type="entry name" value="Leucine-rich Repeat Variant"/>
    <property type="match status" value="1"/>
</dbReference>
<dbReference type="GO" id="GO:0031267">
    <property type="term" value="F:small GTPase binding"/>
    <property type="evidence" value="ECO:0007669"/>
    <property type="project" value="InterPro"/>
</dbReference>
<comment type="similarity">
    <text evidence="2">Belongs to the importin beta family.</text>
</comment>
<dbReference type="PANTHER" id="PTHR12363:SF33">
    <property type="entry name" value="IMPORTIN-13"/>
    <property type="match status" value="1"/>
</dbReference>
<dbReference type="Pfam" id="PF24139">
    <property type="entry name" value="TPR_TNPO3_IPO13_4th"/>
    <property type="match status" value="1"/>
</dbReference>
<evidence type="ECO:0000256" key="1">
    <source>
        <dbReference type="ARBA" id="ARBA00004123"/>
    </source>
</evidence>
<keyword evidence="7" id="KW-1185">Reference proteome</keyword>
<evidence type="ECO:0000256" key="4">
    <source>
        <dbReference type="ARBA" id="ARBA00023242"/>
    </source>
</evidence>
<dbReference type="InterPro" id="IPR058537">
    <property type="entry name" value="TPR_TNPO3_IPO13_4th"/>
</dbReference>
<dbReference type="Pfam" id="PF03810">
    <property type="entry name" value="IBN_N"/>
    <property type="match status" value="1"/>
</dbReference>
<name>A0A2P6VDY7_9CHLO</name>
<dbReference type="InterPro" id="IPR001494">
    <property type="entry name" value="Importin-beta_N"/>
</dbReference>
<comment type="subcellular location">
    <subcellularLocation>
        <location evidence="1">Nucleus</location>
    </subcellularLocation>
</comment>
<feature type="domain" description="Importin N-terminal" evidence="5">
    <location>
        <begin position="25"/>
        <end position="92"/>
    </location>
</feature>
<dbReference type="InterPro" id="IPR016024">
    <property type="entry name" value="ARM-type_fold"/>
</dbReference>
<comment type="caution">
    <text evidence="6">The sequence shown here is derived from an EMBL/GenBank/DDBJ whole genome shotgun (WGS) entry which is preliminary data.</text>
</comment>
<protein>
    <submittedName>
        <fullName evidence="6">Transportin-3 isoform X1</fullName>
    </submittedName>
</protein>
<evidence type="ECO:0000259" key="5">
    <source>
        <dbReference type="PROSITE" id="PS50166"/>
    </source>
</evidence>
<dbReference type="AlphaFoldDB" id="A0A2P6VDY7"/>
<dbReference type="InterPro" id="IPR013598">
    <property type="entry name" value="Exportin-1/Importin-b-like"/>
</dbReference>
<evidence type="ECO:0000256" key="3">
    <source>
        <dbReference type="ARBA" id="ARBA00022448"/>
    </source>
</evidence>
<dbReference type="InterPro" id="IPR051345">
    <property type="entry name" value="Importin_beta-like_NTR"/>
</dbReference>
<dbReference type="Proteomes" id="UP000239649">
    <property type="component" value="Unassembled WGS sequence"/>
</dbReference>
<evidence type="ECO:0000313" key="6">
    <source>
        <dbReference type="EMBL" id="PSC72289.1"/>
    </source>
</evidence>
<organism evidence="6 7">
    <name type="scientific">Micractinium conductrix</name>
    <dbReference type="NCBI Taxonomy" id="554055"/>
    <lineage>
        <taxon>Eukaryota</taxon>
        <taxon>Viridiplantae</taxon>
        <taxon>Chlorophyta</taxon>
        <taxon>core chlorophytes</taxon>
        <taxon>Trebouxiophyceae</taxon>
        <taxon>Chlorellales</taxon>
        <taxon>Chlorellaceae</taxon>
        <taxon>Chlorella clade</taxon>
        <taxon>Micractinium</taxon>
    </lineage>
</organism>
<dbReference type="PROSITE" id="PS50166">
    <property type="entry name" value="IMPORTIN_B_NT"/>
    <property type="match status" value="1"/>
</dbReference>
<gene>
    <name evidence="6" type="ORF">C2E20_4411</name>
</gene>
<dbReference type="SUPFAM" id="SSF48371">
    <property type="entry name" value="ARM repeat"/>
    <property type="match status" value="1"/>
</dbReference>
<evidence type="ECO:0000256" key="2">
    <source>
        <dbReference type="ARBA" id="ARBA00007991"/>
    </source>
</evidence>
<evidence type="ECO:0000313" key="7">
    <source>
        <dbReference type="Proteomes" id="UP000239649"/>
    </source>
</evidence>
<dbReference type="OrthoDB" id="435593at2759"/>
<dbReference type="InterPro" id="IPR057941">
    <property type="entry name" value="TPR_TNPO3_IPO13_2nd"/>
</dbReference>
<dbReference type="SMART" id="SM00913">
    <property type="entry name" value="IBN_N"/>
    <property type="match status" value="1"/>
</dbReference>
<reference evidence="6 7" key="1">
    <citation type="journal article" date="2018" name="Plant J.">
        <title>Genome sequences of Chlorella sorokiniana UTEX 1602 and Micractinium conductrix SAG 241.80: implications to maltose excretion by a green alga.</title>
        <authorList>
            <person name="Arriola M.B."/>
            <person name="Velmurugan N."/>
            <person name="Zhang Y."/>
            <person name="Plunkett M.H."/>
            <person name="Hondzo H."/>
            <person name="Barney B.M."/>
        </authorList>
    </citation>
    <scope>NUCLEOTIDE SEQUENCE [LARGE SCALE GENOMIC DNA]</scope>
    <source>
        <strain evidence="6 7">SAG 241.80</strain>
    </source>
</reference>
<dbReference type="EMBL" id="LHPF02000011">
    <property type="protein sequence ID" value="PSC72289.1"/>
    <property type="molecule type" value="Genomic_DNA"/>
</dbReference>